<dbReference type="InterPro" id="IPR050177">
    <property type="entry name" value="Lipid_A_modif_metabolic_enz"/>
</dbReference>
<dbReference type="Pfam" id="PF01370">
    <property type="entry name" value="Epimerase"/>
    <property type="match status" value="1"/>
</dbReference>
<feature type="domain" description="NAD-dependent epimerase/dehydratase" evidence="1">
    <location>
        <begin position="17"/>
        <end position="229"/>
    </location>
</feature>
<dbReference type="EMBL" id="CP045121">
    <property type="protein sequence ID" value="QIN77696.1"/>
    <property type="molecule type" value="Genomic_DNA"/>
</dbReference>
<name>A0A6G8PUI7_9ACTN</name>
<reference evidence="2 3" key="1">
    <citation type="submission" date="2019-10" db="EMBL/GenBank/DDBJ databases">
        <title>Rubrobacter sp nov SCSIO 52915 isolated from a deep-sea sediment in the South China Sea.</title>
        <authorList>
            <person name="Chen R.W."/>
        </authorList>
    </citation>
    <scope>NUCLEOTIDE SEQUENCE [LARGE SCALE GENOMIC DNA]</scope>
    <source>
        <strain evidence="2 3">SCSIO 52915</strain>
    </source>
</reference>
<dbReference type="PANTHER" id="PTHR43245">
    <property type="entry name" value="BIFUNCTIONAL POLYMYXIN RESISTANCE PROTEIN ARNA"/>
    <property type="match status" value="1"/>
</dbReference>
<proteinExistence type="predicted"/>
<keyword evidence="3" id="KW-1185">Reference proteome</keyword>
<dbReference type="KEGG" id="rmar:GBA65_03285"/>
<accession>A0A6G8PUI7</accession>
<evidence type="ECO:0000313" key="2">
    <source>
        <dbReference type="EMBL" id="QIN77696.1"/>
    </source>
</evidence>
<dbReference type="Gene3D" id="3.40.50.720">
    <property type="entry name" value="NAD(P)-binding Rossmann-like Domain"/>
    <property type="match status" value="1"/>
</dbReference>
<dbReference type="InterPro" id="IPR036291">
    <property type="entry name" value="NAD(P)-bd_dom_sf"/>
</dbReference>
<dbReference type="SUPFAM" id="SSF51735">
    <property type="entry name" value="NAD(P)-binding Rossmann-fold domains"/>
    <property type="match status" value="1"/>
</dbReference>
<protein>
    <submittedName>
        <fullName evidence="2">NAD-dependent epimerase/dehydratase family protein</fullName>
    </submittedName>
</protein>
<sequence length="316" mass="34952">MPSCELWADLPRCMTSVLLTGGTGFIGGHLRLALRDQPVVLLGRSKPNLYRNERWANTNLAHAVPRETLEGSEVLCHLAYSMSSGRSNLNYNRHLIDAVNRCPDVRHVVLMSSTSVYGSTTSAVVDEASPCTPVGEYAETKLACELAWREELRDNCALTVLRPSTVIGPNSVGLLSMIQDALRRPILGPVKRSVLYHRSVHYVAVTNVIAAVLFSMHRERATMREIYVVADDHYPENKSYAAMQDAVRISAGQRPWPGIALPHRVLPLLGSLTNRPTLGLKRVFSSEKIHGAGFGDATTLYDEVKRTVASFERYTV</sequence>
<dbReference type="Proteomes" id="UP000502706">
    <property type="component" value="Chromosome"/>
</dbReference>
<dbReference type="AlphaFoldDB" id="A0A6G8PUI7"/>
<organism evidence="2 3">
    <name type="scientific">Rubrobacter marinus</name>
    <dbReference type="NCBI Taxonomy" id="2653852"/>
    <lineage>
        <taxon>Bacteria</taxon>
        <taxon>Bacillati</taxon>
        <taxon>Actinomycetota</taxon>
        <taxon>Rubrobacteria</taxon>
        <taxon>Rubrobacterales</taxon>
        <taxon>Rubrobacteraceae</taxon>
        <taxon>Rubrobacter</taxon>
    </lineage>
</organism>
<evidence type="ECO:0000259" key="1">
    <source>
        <dbReference type="Pfam" id="PF01370"/>
    </source>
</evidence>
<dbReference type="InterPro" id="IPR001509">
    <property type="entry name" value="Epimerase_deHydtase"/>
</dbReference>
<evidence type="ECO:0000313" key="3">
    <source>
        <dbReference type="Proteomes" id="UP000502706"/>
    </source>
</evidence>
<gene>
    <name evidence="2" type="ORF">GBA65_03285</name>
</gene>